<evidence type="ECO:0000313" key="1">
    <source>
        <dbReference type="EMBL" id="SIT49085.1"/>
    </source>
</evidence>
<proteinExistence type="predicted"/>
<protein>
    <submittedName>
        <fullName evidence="1">Uncharacterized protein</fullName>
    </submittedName>
</protein>
<accession>A0A1N7SP11</accession>
<organism evidence="1 2">
    <name type="scientific">Paraburkholderia ribeironis</name>
    <dbReference type="NCBI Taxonomy" id="1247936"/>
    <lineage>
        <taxon>Bacteria</taxon>
        <taxon>Pseudomonadati</taxon>
        <taxon>Pseudomonadota</taxon>
        <taxon>Betaproteobacteria</taxon>
        <taxon>Burkholderiales</taxon>
        <taxon>Burkholderiaceae</taxon>
        <taxon>Paraburkholderia</taxon>
    </lineage>
</organism>
<gene>
    <name evidence="1" type="ORF">BN2475_1250020</name>
</gene>
<dbReference type="EMBL" id="CYGX02000125">
    <property type="protein sequence ID" value="SIT49085.1"/>
    <property type="molecule type" value="Genomic_DNA"/>
</dbReference>
<evidence type="ECO:0000313" key="2">
    <source>
        <dbReference type="Proteomes" id="UP000187012"/>
    </source>
</evidence>
<dbReference type="AlphaFoldDB" id="A0A1N7SP11"/>
<dbReference type="STRING" id="1247936.BN2475_1250020"/>
<dbReference type="Proteomes" id="UP000187012">
    <property type="component" value="Unassembled WGS sequence"/>
</dbReference>
<sequence>MLPPLLNALKAKLDAIALENRLDDRQAQLQAELAGLDSVLVEAVRSNEAIRNLARERIPHGLHFYGPAPDECPVCGRRL</sequence>
<reference evidence="1 2" key="1">
    <citation type="submission" date="2016-12" db="EMBL/GenBank/DDBJ databases">
        <authorList>
            <person name="Song W.-J."/>
            <person name="Kurnit D.M."/>
        </authorList>
    </citation>
    <scope>NUCLEOTIDE SEQUENCE [LARGE SCALE GENOMIC DNA]</scope>
    <source>
        <strain evidence="1 2">STM7296</strain>
    </source>
</reference>
<name>A0A1N7SP11_9BURK</name>
<keyword evidence="2" id="KW-1185">Reference proteome</keyword>